<name>A0A323TGX4_9BACI</name>
<sequence>MANREVNKWKVAFFILLAVIGIVIMSGFIWFYQTFPEPQNEDFSIRETGEQERPSFSISTSREDLNLWLQQELEEEEESDMYDMYIDDAVYLETRLSAFGFEVPLEMKLTPHVTEEGNIELEEEYFQVSNINLPSERVFQMIAANVDLPEWIYVLAEDRKFYVNVREGVSEDIDVRVQSFDLENDDIEFQITFLD</sequence>
<dbReference type="EMBL" id="PDOD01000001">
    <property type="protein sequence ID" value="PYZ94111.1"/>
    <property type="molecule type" value="Genomic_DNA"/>
</dbReference>
<organism evidence="2 3">
    <name type="scientific">Salipaludibacillus keqinensis</name>
    <dbReference type="NCBI Taxonomy" id="2045207"/>
    <lineage>
        <taxon>Bacteria</taxon>
        <taxon>Bacillati</taxon>
        <taxon>Bacillota</taxon>
        <taxon>Bacilli</taxon>
        <taxon>Bacillales</taxon>
        <taxon>Bacillaceae</taxon>
    </lineage>
</organism>
<reference evidence="2 3" key="1">
    <citation type="submission" date="2017-10" db="EMBL/GenBank/DDBJ databases">
        <title>Bacillus sp. nov., a halophilic bacterium isolated from a Keqin Lake.</title>
        <authorList>
            <person name="Wang H."/>
        </authorList>
    </citation>
    <scope>NUCLEOTIDE SEQUENCE [LARGE SCALE GENOMIC DNA]</scope>
    <source>
        <strain evidence="2 3">KQ-12</strain>
    </source>
</reference>
<dbReference type="InterPro" id="IPR018672">
    <property type="entry name" value="DUF2140"/>
</dbReference>
<dbReference type="AlphaFoldDB" id="A0A323TGX4"/>
<evidence type="ECO:0000256" key="1">
    <source>
        <dbReference type="SAM" id="Phobius"/>
    </source>
</evidence>
<protein>
    <recommendedName>
        <fullName evidence="4">DUF2140 domain-containing protein</fullName>
    </recommendedName>
</protein>
<keyword evidence="1" id="KW-1133">Transmembrane helix</keyword>
<evidence type="ECO:0000313" key="3">
    <source>
        <dbReference type="Proteomes" id="UP000248214"/>
    </source>
</evidence>
<evidence type="ECO:0008006" key="4">
    <source>
        <dbReference type="Google" id="ProtNLM"/>
    </source>
</evidence>
<keyword evidence="1" id="KW-0472">Membrane</keyword>
<proteinExistence type="predicted"/>
<feature type="transmembrane region" description="Helical" evidence="1">
    <location>
        <begin position="12"/>
        <end position="32"/>
    </location>
</feature>
<keyword evidence="1" id="KW-0812">Transmembrane</keyword>
<dbReference type="Proteomes" id="UP000248214">
    <property type="component" value="Unassembled WGS sequence"/>
</dbReference>
<dbReference type="RefSeq" id="WP_110607746.1">
    <property type="nucleotide sequence ID" value="NZ_PDOD01000001.1"/>
</dbReference>
<comment type="caution">
    <text evidence="2">The sequence shown here is derived from an EMBL/GenBank/DDBJ whole genome shotgun (WGS) entry which is preliminary data.</text>
</comment>
<dbReference type="Pfam" id="PF09911">
    <property type="entry name" value="DUF2140"/>
    <property type="match status" value="1"/>
</dbReference>
<keyword evidence="3" id="KW-1185">Reference proteome</keyword>
<evidence type="ECO:0000313" key="2">
    <source>
        <dbReference type="EMBL" id="PYZ94111.1"/>
    </source>
</evidence>
<gene>
    <name evidence="2" type="ORF">CR194_00790</name>
</gene>
<dbReference type="OrthoDB" id="2412610at2"/>
<accession>A0A323TGX4</accession>